<dbReference type="PANTHER" id="PTHR30146">
    <property type="entry name" value="LACI-RELATED TRANSCRIPTIONAL REPRESSOR"/>
    <property type="match status" value="1"/>
</dbReference>
<protein>
    <submittedName>
        <fullName evidence="5">LacI family DNA-binding transcriptional regulator</fullName>
    </submittedName>
</protein>
<dbReference type="PANTHER" id="PTHR30146:SF149">
    <property type="entry name" value="HTH-TYPE TRANSCRIPTIONAL REGULATOR EBGR"/>
    <property type="match status" value="1"/>
</dbReference>
<dbReference type="InterPro" id="IPR010982">
    <property type="entry name" value="Lambda_DNA-bd_dom_sf"/>
</dbReference>
<accession>A0ABS5NX75</accession>
<dbReference type="SMART" id="SM00354">
    <property type="entry name" value="HTH_LACI"/>
    <property type="match status" value="1"/>
</dbReference>
<dbReference type="InterPro" id="IPR046335">
    <property type="entry name" value="LacI/GalR-like_sensor"/>
</dbReference>
<sequence length="333" mass="37869">MATIKEIAKLANVSSTTVSRVLNNDESFSVSEETRNKILSIAKELGYKTLIERHQQKQKIIYRIALIYHPIIFKDFIDSDYYFSIRKGIEHLCLQYNIELVNNPVTSHEKITELHGVIILGNYSKHEIDYFLEGVETKHVVIVGNCPDDQKFDSIWFHTRMAVQQGVEYLQKYGHQTIGYMGAKQHIEIPEEERRDVIFKHCLERNGDFDSSIVYIGEPGEKSGYELMVKAIQSNKLPSAFFIANDPIAIGALKALNEAKIKVPEQISIVSLDGHPFTALTNPPLTSIHVPTEFMGATAIELLIERLEKERKIAKKVIVPTQLVERDSCKNLS</sequence>
<dbReference type="EMBL" id="JAGYPM010000004">
    <property type="protein sequence ID" value="MBS4191963.1"/>
    <property type="molecule type" value="Genomic_DNA"/>
</dbReference>
<dbReference type="Gene3D" id="3.40.50.2300">
    <property type="match status" value="2"/>
</dbReference>
<dbReference type="PRINTS" id="PR00036">
    <property type="entry name" value="HTHLACI"/>
</dbReference>
<dbReference type="Pfam" id="PF13377">
    <property type="entry name" value="Peripla_BP_3"/>
    <property type="match status" value="1"/>
</dbReference>
<comment type="caution">
    <text evidence="5">The sequence shown here is derived from an EMBL/GenBank/DDBJ whole genome shotgun (WGS) entry which is preliminary data.</text>
</comment>
<evidence type="ECO:0000313" key="5">
    <source>
        <dbReference type="EMBL" id="MBS4191963.1"/>
    </source>
</evidence>
<reference evidence="5 6" key="1">
    <citation type="submission" date="2021-05" db="EMBL/GenBank/DDBJ databases">
        <title>Novel Bacillus species.</title>
        <authorList>
            <person name="Liu G."/>
        </authorList>
    </citation>
    <scope>NUCLEOTIDE SEQUENCE [LARGE SCALE GENOMIC DNA]</scope>
    <source>
        <strain evidence="5 6">FJAT-49705</strain>
    </source>
</reference>
<dbReference type="PROSITE" id="PS50932">
    <property type="entry name" value="HTH_LACI_2"/>
    <property type="match status" value="1"/>
</dbReference>
<gene>
    <name evidence="5" type="ORF">KHA94_17500</name>
</gene>
<dbReference type="CDD" id="cd01392">
    <property type="entry name" value="HTH_LacI"/>
    <property type="match status" value="1"/>
</dbReference>
<keyword evidence="6" id="KW-1185">Reference proteome</keyword>
<keyword evidence="2 5" id="KW-0238">DNA-binding</keyword>
<dbReference type="CDD" id="cd01544">
    <property type="entry name" value="PBP1_GalR"/>
    <property type="match status" value="1"/>
</dbReference>
<proteinExistence type="predicted"/>
<dbReference type="SUPFAM" id="SSF47413">
    <property type="entry name" value="lambda repressor-like DNA-binding domains"/>
    <property type="match status" value="1"/>
</dbReference>
<dbReference type="GO" id="GO:0003677">
    <property type="term" value="F:DNA binding"/>
    <property type="evidence" value="ECO:0007669"/>
    <property type="project" value="UniProtKB-KW"/>
</dbReference>
<dbReference type="RefSeq" id="WP_213103422.1">
    <property type="nucleotide sequence ID" value="NZ_JAGYPM010000004.1"/>
</dbReference>
<keyword evidence="1" id="KW-0805">Transcription regulation</keyword>
<dbReference type="InterPro" id="IPR028082">
    <property type="entry name" value="Peripla_BP_I"/>
</dbReference>
<dbReference type="Proteomes" id="UP000681027">
    <property type="component" value="Unassembled WGS sequence"/>
</dbReference>
<evidence type="ECO:0000256" key="1">
    <source>
        <dbReference type="ARBA" id="ARBA00023015"/>
    </source>
</evidence>
<evidence type="ECO:0000259" key="4">
    <source>
        <dbReference type="PROSITE" id="PS50932"/>
    </source>
</evidence>
<dbReference type="Pfam" id="PF00356">
    <property type="entry name" value="LacI"/>
    <property type="match status" value="1"/>
</dbReference>
<organism evidence="5 6">
    <name type="scientific">Cytobacillus citreus</name>
    <dbReference type="NCBI Taxonomy" id="2833586"/>
    <lineage>
        <taxon>Bacteria</taxon>
        <taxon>Bacillati</taxon>
        <taxon>Bacillota</taxon>
        <taxon>Bacilli</taxon>
        <taxon>Bacillales</taxon>
        <taxon>Bacillaceae</taxon>
        <taxon>Cytobacillus</taxon>
    </lineage>
</organism>
<evidence type="ECO:0000256" key="3">
    <source>
        <dbReference type="ARBA" id="ARBA00023163"/>
    </source>
</evidence>
<name>A0ABS5NX75_9BACI</name>
<evidence type="ECO:0000313" key="6">
    <source>
        <dbReference type="Proteomes" id="UP000681027"/>
    </source>
</evidence>
<dbReference type="InterPro" id="IPR000843">
    <property type="entry name" value="HTH_LacI"/>
</dbReference>
<evidence type="ECO:0000256" key="2">
    <source>
        <dbReference type="ARBA" id="ARBA00023125"/>
    </source>
</evidence>
<feature type="domain" description="HTH lacI-type" evidence="4">
    <location>
        <begin position="2"/>
        <end position="48"/>
    </location>
</feature>
<dbReference type="SUPFAM" id="SSF53822">
    <property type="entry name" value="Periplasmic binding protein-like I"/>
    <property type="match status" value="1"/>
</dbReference>
<keyword evidence="3" id="KW-0804">Transcription</keyword>
<dbReference type="Gene3D" id="1.10.260.40">
    <property type="entry name" value="lambda repressor-like DNA-binding domains"/>
    <property type="match status" value="1"/>
</dbReference>
<dbReference type="PROSITE" id="PS00356">
    <property type="entry name" value="HTH_LACI_1"/>
    <property type="match status" value="1"/>
</dbReference>